<evidence type="ECO:0000313" key="4">
    <source>
        <dbReference type="Proteomes" id="UP000008827"/>
    </source>
</evidence>
<reference evidence="2 3" key="1">
    <citation type="journal article" date="2010" name="Nature">
        <title>Genome sequence of the palaeopolyploid soybean.</title>
        <authorList>
            <person name="Schmutz J."/>
            <person name="Cannon S.B."/>
            <person name="Schlueter J."/>
            <person name="Ma J."/>
            <person name="Mitros T."/>
            <person name="Nelson W."/>
            <person name="Hyten D.L."/>
            <person name="Song Q."/>
            <person name="Thelen J.J."/>
            <person name="Cheng J."/>
            <person name="Xu D."/>
            <person name="Hellsten U."/>
            <person name="May G.D."/>
            <person name="Yu Y."/>
            <person name="Sakurai T."/>
            <person name="Umezawa T."/>
            <person name="Bhattacharyya M.K."/>
            <person name="Sandhu D."/>
            <person name="Valliyodan B."/>
            <person name="Lindquist E."/>
            <person name="Peto M."/>
            <person name="Grant D."/>
            <person name="Shu S."/>
            <person name="Goodstein D."/>
            <person name="Barry K."/>
            <person name="Futrell-Griggs M."/>
            <person name="Abernathy B."/>
            <person name="Du J."/>
            <person name="Tian Z."/>
            <person name="Zhu L."/>
            <person name="Gill N."/>
            <person name="Joshi T."/>
            <person name="Libault M."/>
            <person name="Sethuraman A."/>
            <person name="Zhang X.-C."/>
            <person name="Shinozaki K."/>
            <person name="Nguyen H.T."/>
            <person name="Wing R.A."/>
            <person name="Cregan P."/>
            <person name="Specht J."/>
            <person name="Grimwood J."/>
            <person name="Rokhsar D."/>
            <person name="Stacey G."/>
            <person name="Shoemaker R.C."/>
            <person name="Jackson S.A."/>
        </authorList>
    </citation>
    <scope>NUCLEOTIDE SEQUENCE</scope>
    <source>
        <strain evidence="3">cv. Williams 82</strain>
        <tissue evidence="2">Callus</tissue>
    </source>
</reference>
<dbReference type="Proteomes" id="UP000008827">
    <property type="component" value="Chromosome 11"/>
</dbReference>
<dbReference type="Pfam" id="PF05695">
    <property type="entry name" value="Ycf2"/>
    <property type="match status" value="1"/>
</dbReference>
<evidence type="ECO:0000313" key="3">
    <source>
        <dbReference type="EnsemblPlants" id="KRH29428"/>
    </source>
</evidence>
<evidence type="ECO:0000313" key="2">
    <source>
        <dbReference type="EMBL" id="KRH29428.1"/>
    </source>
</evidence>
<dbReference type="EnsemblPlants" id="KRH29428">
    <property type="protein sequence ID" value="KRH29428"/>
    <property type="gene ID" value="GLYMA_11G115900"/>
</dbReference>
<reference evidence="3" key="2">
    <citation type="submission" date="2018-02" db="UniProtKB">
        <authorList>
            <consortium name="EnsemblPlants"/>
        </authorList>
    </citation>
    <scope>IDENTIFICATION</scope>
    <source>
        <strain evidence="3">Williams 82</strain>
    </source>
</reference>
<sequence>MTDLFTLSIIKPDLVYNKGFAFSIDSFGLDQKHFLNELFNSTDESKNHSLLVLPPFYESFYRRIIKKWVQTSCGNSLKDPKPKIVVFTSNNIMEAV</sequence>
<keyword evidence="4" id="KW-1185">Reference proteome</keyword>
<dbReference type="OMA" id="WIRISCG"/>
<dbReference type="STRING" id="3847.A0A0R0HRV5"/>
<name>A0A0R0HRV5_SOYBN</name>
<feature type="domain" description="Ycf2 N-terminal" evidence="1">
    <location>
        <begin position="1"/>
        <end position="96"/>
    </location>
</feature>
<dbReference type="InParanoid" id="A0A0R0HRV5"/>
<proteinExistence type="predicted"/>
<dbReference type="Gramene" id="KRH29428">
    <property type="protein sequence ID" value="KRH29428"/>
    <property type="gene ID" value="GLYMA_11G115900"/>
</dbReference>
<dbReference type="EMBL" id="CM000844">
    <property type="protein sequence ID" value="KRH29428.1"/>
    <property type="molecule type" value="Genomic_DNA"/>
</dbReference>
<accession>A0A0R0HRV5</accession>
<dbReference type="PaxDb" id="3847-GLYMA11G12341.1"/>
<protein>
    <recommendedName>
        <fullName evidence="1">Ycf2 N-terminal domain-containing protein</fullName>
    </recommendedName>
</protein>
<evidence type="ECO:0000259" key="1">
    <source>
        <dbReference type="Pfam" id="PF05695"/>
    </source>
</evidence>
<organism evidence="2">
    <name type="scientific">Glycine max</name>
    <name type="common">Soybean</name>
    <name type="synonym">Glycine hispida</name>
    <dbReference type="NCBI Taxonomy" id="3847"/>
    <lineage>
        <taxon>Eukaryota</taxon>
        <taxon>Viridiplantae</taxon>
        <taxon>Streptophyta</taxon>
        <taxon>Embryophyta</taxon>
        <taxon>Tracheophyta</taxon>
        <taxon>Spermatophyta</taxon>
        <taxon>Magnoliopsida</taxon>
        <taxon>eudicotyledons</taxon>
        <taxon>Gunneridae</taxon>
        <taxon>Pentapetalae</taxon>
        <taxon>rosids</taxon>
        <taxon>fabids</taxon>
        <taxon>Fabales</taxon>
        <taxon>Fabaceae</taxon>
        <taxon>Papilionoideae</taxon>
        <taxon>50 kb inversion clade</taxon>
        <taxon>NPAAA clade</taxon>
        <taxon>indigoferoid/millettioid clade</taxon>
        <taxon>Phaseoleae</taxon>
        <taxon>Glycine</taxon>
        <taxon>Glycine subgen. Soja</taxon>
    </lineage>
</organism>
<gene>
    <name evidence="2" type="ORF">GLYMA_11G115900</name>
</gene>
<dbReference type="AlphaFoldDB" id="A0A0R0HRV5"/>
<dbReference type="InterPro" id="IPR056777">
    <property type="entry name" value="Ycf2_N"/>
</dbReference>
<reference evidence="2" key="3">
    <citation type="submission" date="2018-07" db="EMBL/GenBank/DDBJ databases">
        <title>WGS assembly of Glycine max.</title>
        <authorList>
            <person name="Schmutz J."/>
            <person name="Cannon S."/>
            <person name="Schlueter J."/>
            <person name="Ma J."/>
            <person name="Mitros T."/>
            <person name="Nelson W."/>
            <person name="Hyten D."/>
            <person name="Song Q."/>
            <person name="Thelen J."/>
            <person name="Cheng J."/>
            <person name="Xu D."/>
            <person name="Hellsten U."/>
            <person name="May G."/>
            <person name="Yu Y."/>
            <person name="Sakurai T."/>
            <person name="Umezawa T."/>
            <person name="Bhattacharyya M."/>
            <person name="Sandhu D."/>
            <person name="Valliyodan B."/>
            <person name="Lindquist E."/>
            <person name="Peto M."/>
            <person name="Grant D."/>
            <person name="Shu S."/>
            <person name="Goodstein D."/>
            <person name="Barry K."/>
            <person name="Futrell-Griggs M."/>
            <person name="Abernathy B."/>
            <person name="Du J."/>
            <person name="Tian Z."/>
            <person name="Zhu L."/>
            <person name="Gill N."/>
            <person name="Joshi T."/>
            <person name="Libault M."/>
            <person name="Sethuraman A."/>
            <person name="Zhang X."/>
            <person name="Shinozaki K."/>
            <person name="Nguyen H."/>
            <person name="Wing R."/>
            <person name="Cregan P."/>
            <person name="Specht J."/>
            <person name="Grimwood J."/>
            <person name="Rokhsar D."/>
            <person name="Stacey G."/>
            <person name="Shoemaker R."/>
            <person name="Jackson S."/>
        </authorList>
    </citation>
    <scope>NUCLEOTIDE SEQUENCE</scope>
    <source>
        <tissue evidence="2">Callus</tissue>
    </source>
</reference>